<dbReference type="SUPFAM" id="SSF49772">
    <property type="entry name" value="Ecotin, trypsin inhibitor"/>
    <property type="match status" value="1"/>
</dbReference>
<dbReference type="RefSeq" id="WP_084051487.1">
    <property type="nucleotide sequence ID" value="NZ_CAMXCH010000002.1"/>
</dbReference>
<comment type="similarity">
    <text evidence="1">Belongs to the protease inhibitor I11 (ecotin) family.</text>
</comment>
<dbReference type="NCBIfam" id="NF002987">
    <property type="entry name" value="PRK03719.1"/>
    <property type="match status" value="1"/>
</dbReference>
<keyword evidence="3" id="KW-0722">Serine protease inhibitor</keyword>
<evidence type="ECO:0000256" key="1">
    <source>
        <dbReference type="ARBA" id="ARBA00010558"/>
    </source>
</evidence>
<dbReference type="PANTHER" id="PTHR35890">
    <property type="match status" value="1"/>
</dbReference>
<keyword evidence="3" id="KW-0646">Protease inhibitor</keyword>
<keyword evidence="4" id="KW-1185">Reference proteome</keyword>
<dbReference type="PIRSF" id="PIRSF006865">
    <property type="entry name" value="Prot_inh_ecotin"/>
    <property type="match status" value="1"/>
</dbReference>
<name>A0ABM9HPF7_9PROT</name>
<organism evidence="3 4">
    <name type="scientific">Commensalibacter papalotli</name>
    <name type="common">ex Botero et al. 2024</name>
    <dbReference type="NCBI Taxonomy" id="2972766"/>
    <lineage>
        <taxon>Bacteria</taxon>
        <taxon>Pseudomonadati</taxon>
        <taxon>Pseudomonadota</taxon>
        <taxon>Alphaproteobacteria</taxon>
        <taxon>Acetobacterales</taxon>
        <taxon>Acetobacteraceae</taxon>
    </lineage>
</organism>
<evidence type="ECO:0000313" key="4">
    <source>
        <dbReference type="Proteomes" id="UP001154272"/>
    </source>
</evidence>
<feature type="chain" id="PRO_5046964182" evidence="2">
    <location>
        <begin position="32"/>
        <end position="168"/>
    </location>
</feature>
<protein>
    <submittedName>
        <fullName evidence="3">Serine protease inhibitor ecotin (Eco) (PDB:1SLU)</fullName>
    </submittedName>
</protein>
<reference evidence="3" key="1">
    <citation type="submission" date="2022-10" db="EMBL/GenBank/DDBJ databases">
        <authorList>
            <person name="Botero Cardona J."/>
        </authorList>
    </citation>
    <scope>NUCLEOTIDE SEQUENCE</scope>
    <source>
        <strain evidence="3">R-83534</strain>
    </source>
</reference>
<dbReference type="PANTHER" id="PTHR35890:SF3">
    <property type="entry name" value="ECOTIN"/>
    <property type="match status" value="1"/>
</dbReference>
<comment type="caution">
    <text evidence="3">The sequence shown here is derived from an EMBL/GenBank/DDBJ whole genome shotgun (WGS) entry which is preliminary data.</text>
</comment>
<dbReference type="GO" id="GO:0004867">
    <property type="term" value="F:serine-type endopeptidase inhibitor activity"/>
    <property type="evidence" value="ECO:0007669"/>
    <property type="project" value="UniProtKB-KW"/>
</dbReference>
<dbReference type="InterPro" id="IPR005658">
    <property type="entry name" value="Prot_inh_ecotin"/>
</dbReference>
<dbReference type="Pfam" id="PF03974">
    <property type="entry name" value="Ecotin"/>
    <property type="match status" value="1"/>
</dbReference>
<evidence type="ECO:0000256" key="2">
    <source>
        <dbReference type="SAM" id="SignalP"/>
    </source>
</evidence>
<accession>A0ABM9HPF7</accession>
<keyword evidence="2" id="KW-0732">Signal</keyword>
<evidence type="ECO:0000313" key="3">
    <source>
        <dbReference type="EMBL" id="CAI3941589.1"/>
    </source>
</evidence>
<feature type="signal peptide" evidence="2">
    <location>
        <begin position="1"/>
        <end position="31"/>
    </location>
</feature>
<proteinExistence type="inferred from homology"/>
<dbReference type="Gene3D" id="2.60.40.550">
    <property type="entry name" value="Ecotin"/>
    <property type="match status" value="1"/>
</dbReference>
<dbReference type="EMBL" id="CAMXCH010000002">
    <property type="protein sequence ID" value="CAI3941589.1"/>
    <property type="molecule type" value="Genomic_DNA"/>
</dbReference>
<gene>
    <name evidence="3" type="ORF">R83534S58_LOCUS1160</name>
</gene>
<dbReference type="Proteomes" id="UP001154272">
    <property type="component" value="Unassembled WGS sequence"/>
</dbReference>
<sequence>MHFFKKTSLSKFSLFLLCCFSMIFYTMTGNATNKKDPMSIWPKAELGYKRVVIQLPTLKDEDAYRVELVPQKTMKADCNHIMINGKIEIKPLTGWGYEYYVLSQISQPASTRMACFPAVTQSKSITIQTDLSFIRYNSKLPIVVYIPKDVQLSYRIWSAAPLQNAENK</sequence>
<dbReference type="InterPro" id="IPR036198">
    <property type="entry name" value="Ecotin_sf"/>
</dbReference>